<protein>
    <submittedName>
        <fullName evidence="1">Uncharacterized protein</fullName>
    </submittedName>
</protein>
<dbReference type="OrthoDB" id="2840481at2759"/>
<gene>
    <name evidence="1" type="ORF">DFP72DRAFT_889709</name>
</gene>
<evidence type="ECO:0000313" key="1">
    <source>
        <dbReference type="EMBL" id="KAF6758030.1"/>
    </source>
</evidence>
<reference evidence="1 2" key="1">
    <citation type="submission" date="2020-07" db="EMBL/GenBank/DDBJ databases">
        <title>Comparative genomics of pyrophilous fungi reveals a link between fire events and developmental genes.</title>
        <authorList>
            <consortium name="DOE Joint Genome Institute"/>
            <person name="Steindorff A.S."/>
            <person name="Carver A."/>
            <person name="Calhoun S."/>
            <person name="Stillman K."/>
            <person name="Liu H."/>
            <person name="Lipzen A."/>
            <person name="Pangilinan J."/>
            <person name="Labutti K."/>
            <person name="Bruns T.D."/>
            <person name="Grigoriev I.V."/>
        </authorList>
    </citation>
    <scope>NUCLEOTIDE SEQUENCE [LARGE SCALE GENOMIC DNA]</scope>
    <source>
        <strain evidence="1 2">CBS 144469</strain>
    </source>
</reference>
<name>A0A8H6M7T3_9AGAR</name>
<dbReference type="EMBL" id="JACGCI010000020">
    <property type="protein sequence ID" value="KAF6758030.1"/>
    <property type="molecule type" value="Genomic_DNA"/>
</dbReference>
<dbReference type="AlphaFoldDB" id="A0A8H6M7T3"/>
<sequence length="159" mass="18393">MEDTDTPGRTAGREVLNNMELTSMIFQFVKDRTLKEAGLEGVDGEMQTMPASWTSIFARLARVNNAFFHASADVLWENMATVEPFFGLLLQADSHRDDGHMHGTGILSYYWLITQDEWDRFEIYSRKVKNLALIGANSLKIRTPWLLYLSRTSWNWNRQ</sequence>
<organism evidence="1 2">
    <name type="scientific">Ephemerocybe angulata</name>
    <dbReference type="NCBI Taxonomy" id="980116"/>
    <lineage>
        <taxon>Eukaryota</taxon>
        <taxon>Fungi</taxon>
        <taxon>Dikarya</taxon>
        <taxon>Basidiomycota</taxon>
        <taxon>Agaricomycotina</taxon>
        <taxon>Agaricomycetes</taxon>
        <taxon>Agaricomycetidae</taxon>
        <taxon>Agaricales</taxon>
        <taxon>Agaricineae</taxon>
        <taxon>Psathyrellaceae</taxon>
        <taxon>Ephemerocybe</taxon>
    </lineage>
</organism>
<comment type="caution">
    <text evidence="1">The sequence shown here is derived from an EMBL/GenBank/DDBJ whole genome shotgun (WGS) entry which is preliminary data.</text>
</comment>
<accession>A0A8H6M7T3</accession>
<keyword evidence="2" id="KW-1185">Reference proteome</keyword>
<dbReference type="Proteomes" id="UP000521943">
    <property type="component" value="Unassembled WGS sequence"/>
</dbReference>
<proteinExistence type="predicted"/>
<evidence type="ECO:0000313" key="2">
    <source>
        <dbReference type="Proteomes" id="UP000521943"/>
    </source>
</evidence>